<evidence type="ECO:0000313" key="3">
    <source>
        <dbReference type="Proteomes" id="UP000032811"/>
    </source>
</evidence>
<dbReference type="Proteomes" id="UP000032811">
    <property type="component" value="Plasmid pCS1"/>
</dbReference>
<keyword evidence="3" id="KW-1185">Reference proteome</keyword>
<protein>
    <submittedName>
        <fullName evidence="2">Uncharacterized protein</fullName>
    </submittedName>
</protein>
<feature type="signal peptide" evidence="1">
    <location>
        <begin position="1"/>
        <end position="31"/>
    </location>
</feature>
<organism evidence="2 3">
    <name type="scientific">Paraclostridium sordellii</name>
    <name type="common">Clostridium sordellii</name>
    <dbReference type="NCBI Taxonomy" id="1505"/>
    <lineage>
        <taxon>Bacteria</taxon>
        <taxon>Bacillati</taxon>
        <taxon>Bacillota</taxon>
        <taxon>Clostridia</taxon>
        <taxon>Peptostreptococcales</taxon>
        <taxon>Peptostreptococcaceae</taxon>
        <taxon>Paraclostridium</taxon>
    </lineage>
</organism>
<feature type="chain" id="PRO_5046766077" evidence="1">
    <location>
        <begin position="32"/>
        <end position="216"/>
    </location>
</feature>
<reference evidence="2 3" key="1">
    <citation type="submission" date="2014-11" db="EMBL/GenBank/DDBJ databases">
        <authorList>
            <person name="Aslett M.A."/>
            <person name="De Silva N."/>
        </authorList>
    </citation>
    <scope>NUCLEOTIDE SEQUENCE [LARGE SCALE GENOMIC DNA]</scope>
    <source>
        <strain evidence="2 3">ATCC9714</strain>
        <plasmid evidence="2 3">pCS1</plasmid>
    </source>
</reference>
<dbReference type="EMBL" id="LN679999">
    <property type="protein sequence ID" value="CEJ75511.1"/>
    <property type="molecule type" value="Genomic_DNA"/>
</dbReference>
<gene>
    <name evidence="2" type="ORF">ATCC9714PCS11_00521</name>
</gene>
<evidence type="ECO:0000313" key="2">
    <source>
        <dbReference type="EMBL" id="CEJ75511.1"/>
    </source>
</evidence>
<dbReference type="GeneID" id="97539236"/>
<keyword evidence="1" id="KW-0732">Signal</keyword>
<proteinExistence type="predicted"/>
<dbReference type="RefSeq" id="WP_054630265.1">
    <property type="nucleotide sequence ID" value="NZ_CDNJ01000026.1"/>
</dbReference>
<evidence type="ECO:0000256" key="1">
    <source>
        <dbReference type="SAM" id="SignalP"/>
    </source>
</evidence>
<accession>A0ABM9RTU2</accession>
<name>A0ABM9RTU2_PARSO</name>
<geneLocation type="plasmid" evidence="2 3">
    <name>pCS1</name>
</geneLocation>
<keyword evidence="2" id="KW-0614">Plasmid</keyword>
<sequence>MSFKKRATKSIAIALIGVSVGSPLLTTYVSAQTNNISTYYTNKKSVESYTDESLGAIYDKVVDGNKTTITIKSLDGKVLNTLTDINNEIYLDGKKISVDSSENYKSNDNSLEKDFEINSSRAAIRWGKWQYNTMYIKTGGLATATIAGLIALKAGWTPVGGIAVVAAAVAGKYDKLTIKYKIRYGSDGRYNHYERVTTFYGDGKYIKAFTDRGKRY</sequence>